<gene>
    <name evidence="1" type="ORF">ATZ36_11020</name>
</gene>
<organism evidence="1 2">
    <name type="scientific">Endomicrobium trichonymphae</name>
    <dbReference type="NCBI Taxonomy" id="1408204"/>
    <lineage>
        <taxon>Bacteria</taxon>
        <taxon>Pseudomonadati</taxon>
        <taxon>Elusimicrobiota</taxon>
        <taxon>Endomicrobiia</taxon>
        <taxon>Endomicrobiales</taxon>
        <taxon>Endomicrobiaceae</taxon>
        <taxon>Candidatus Endomicrobiellum</taxon>
    </lineage>
</organism>
<accession>A0A1E5IFA1</accession>
<reference evidence="1 2" key="1">
    <citation type="submission" date="2015-11" db="EMBL/GenBank/DDBJ databases">
        <title>Evidence for parallel genomic evolution in an endosymbiosis of termite gut flagellates.</title>
        <authorList>
            <person name="Zheng H."/>
        </authorList>
    </citation>
    <scope>NUCLEOTIDE SEQUENCE [LARGE SCALE GENOMIC DNA]</scope>
    <source>
        <strain evidence="1 2">CET450</strain>
    </source>
</reference>
<dbReference type="InterPro" id="IPR014995">
    <property type="entry name" value="DUF1844"/>
</dbReference>
<dbReference type="Pfam" id="PF08899">
    <property type="entry name" value="DUF1844"/>
    <property type="match status" value="1"/>
</dbReference>
<dbReference type="EMBL" id="LNVX01000820">
    <property type="protein sequence ID" value="OEG69182.1"/>
    <property type="molecule type" value="Genomic_DNA"/>
</dbReference>
<proteinExistence type="predicted"/>
<dbReference type="AlphaFoldDB" id="A0A1E5IFA1"/>
<name>A0A1E5IFA1_ENDTX</name>
<comment type="caution">
    <text evidence="1">The sequence shown here is derived from an EMBL/GenBank/DDBJ whole genome shotgun (WGS) entry which is preliminary data.</text>
</comment>
<evidence type="ECO:0008006" key="3">
    <source>
        <dbReference type="Google" id="ProtNLM"/>
    </source>
</evidence>
<evidence type="ECO:0000313" key="2">
    <source>
        <dbReference type="Proteomes" id="UP000095237"/>
    </source>
</evidence>
<dbReference type="Proteomes" id="UP000095237">
    <property type="component" value="Unassembled WGS sequence"/>
</dbReference>
<evidence type="ECO:0000313" key="1">
    <source>
        <dbReference type="EMBL" id="OEG69182.1"/>
    </source>
</evidence>
<keyword evidence="2" id="KW-1185">Reference proteome</keyword>
<protein>
    <recommendedName>
        <fullName evidence="3">DUF1844 domain-containing protein</fullName>
    </recommendedName>
</protein>
<sequence>MSEKEISNVNQYFFNLITMFASSAWCQLGKIQDPVDGKIKKDLKGAQITIDMLLMLRDKTKGNLTKNEEEILASAISDLQINYADEVSKCKVC</sequence>